<evidence type="ECO:0000313" key="1">
    <source>
        <dbReference type="EMBL" id="CAG6640802.1"/>
    </source>
</evidence>
<protein>
    <submittedName>
        <fullName evidence="1">Uncharacterized protein</fullName>
    </submittedName>
</protein>
<reference evidence="1" key="1">
    <citation type="submission" date="2021-05" db="EMBL/GenBank/DDBJ databases">
        <authorList>
            <person name="Alioto T."/>
            <person name="Alioto T."/>
            <person name="Gomez Garrido J."/>
        </authorList>
    </citation>
    <scope>NUCLEOTIDE SEQUENCE</scope>
</reference>
<dbReference type="EMBL" id="HBUF01114089">
    <property type="protein sequence ID" value="CAG6640802.1"/>
    <property type="molecule type" value="Transcribed_RNA"/>
</dbReference>
<name>A0A8D8VYV2_9HEMI</name>
<sequence length="121" mass="13363">MPDTRVAGDVNLSLTRCSDVCPTATPHTACYLIFHGTCDNAIVIPVTRTIHNASSRLLTNPSRLCPVCSLLLFPSLFHPPHTSVAKSLFLLFTLAFSRIEASLFLSLDFSFVRFFSLSLLF</sequence>
<dbReference type="AlphaFoldDB" id="A0A8D8VYV2"/>
<proteinExistence type="predicted"/>
<organism evidence="1">
    <name type="scientific">Cacopsylla melanoneura</name>
    <dbReference type="NCBI Taxonomy" id="428564"/>
    <lineage>
        <taxon>Eukaryota</taxon>
        <taxon>Metazoa</taxon>
        <taxon>Ecdysozoa</taxon>
        <taxon>Arthropoda</taxon>
        <taxon>Hexapoda</taxon>
        <taxon>Insecta</taxon>
        <taxon>Pterygota</taxon>
        <taxon>Neoptera</taxon>
        <taxon>Paraneoptera</taxon>
        <taxon>Hemiptera</taxon>
        <taxon>Sternorrhyncha</taxon>
        <taxon>Psylloidea</taxon>
        <taxon>Psyllidae</taxon>
        <taxon>Psyllinae</taxon>
        <taxon>Cacopsylla</taxon>
    </lineage>
</organism>
<accession>A0A8D8VYV2</accession>